<feature type="transmembrane region" description="Helical" evidence="1">
    <location>
        <begin position="82"/>
        <end position="99"/>
    </location>
</feature>
<feature type="transmembrane region" description="Helical" evidence="1">
    <location>
        <begin position="21"/>
        <end position="45"/>
    </location>
</feature>
<evidence type="ECO:0000256" key="1">
    <source>
        <dbReference type="SAM" id="Phobius"/>
    </source>
</evidence>
<keyword evidence="3" id="KW-1185">Reference proteome</keyword>
<dbReference type="InParanoid" id="C2KUX1"/>
<evidence type="ECO:0000313" key="3">
    <source>
        <dbReference type="Proteomes" id="UP000004121"/>
    </source>
</evidence>
<organism evidence="2 3">
    <name type="scientific">Oribacterium sinus F0268</name>
    <dbReference type="NCBI Taxonomy" id="585501"/>
    <lineage>
        <taxon>Bacteria</taxon>
        <taxon>Bacillati</taxon>
        <taxon>Bacillota</taxon>
        <taxon>Clostridia</taxon>
        <taxon>Lachnospirales</taxon>
        <taxon>Lachnospiraceae</taxon>
        <taxon>Oribacterium</taxon>
    </lineage>
</organism>
<dbReference type="Proteomes" id="UP000004121">
    <property type="component" value="Unassembled WGS sequence"/>
</dbReference>
<dbReference type="AlphaFoldDB" id="C2KUX1"/>
<feature type="transmembrane region" description="Helical" evidence="1">
    <location>
        <begin position="225"/>
        <end position="243"/>
    </location>
</feature>
<dbReference type="HOGENOM" id="CLU_927007_0_0_9"/>
<accession>C2KUX1</accession>
<feature type="transmembrane region" description="Helical" evidence="1">
    <location>
        <begin position="51"/>
        <end position="70"/>
    </location>
</feature>
<feature type="transmembrane region" description="Helical" evidence="1">
    <location>
        <begin position="171"/>
        <end position="190"/>
    </location>
</feature>
<sequence>MQRRGIKDYLLKYGVVFMKMNLKWSFFFLWSCLFTLRFFVASLLSDNGEAFILRFLGLLALALLYGLFARFTVPFKKEQIKIFRGIFVLLSVSTYLEYYTFYLPNGFMTEGILNIVIDALPMVLLCCMSWEIENKLSIVLQNIYRNKKSIYTLWNKQLIHLTEDIDRKKETVFPAFSILSIVFSLVLLYFLMENNFALWLASFSAVLSVYFPQCMRDKKINWKQGLAFACLAPSCLSVFFYLYQMQEDQISLSFFLKFLIEQVLGIIEAIVVLVLLQKNETLSTKEEDSFINEQIATKSL</sequence>
<evidence type="ECO:0000313" key="2">
    <source>
        <dbReference type="EMBL" id="EEJ52437.1"/>
    </source>
</evidence>
<keyword evidence="1" id="KW-1133">Transmembrane helix</keyword>
<keyword evidence="1" id="KW-0472">Membrane</keyword>
<keyword evidence="1" id="KW-0812">Transmembrane</keyword>
<feature type="transmembrane region" description="Helical" evidence="1">
    <location>
        <begin position="196"/>
        <end position="213"/>
    </location>
</feature>
<feature type="transmembrane region" description="Helical" evidence="1">
    <location>
        <begin position="111"/>
        <end position="130"/>
    </location>
</feature>
<dbReference type="EMBL" id="ACKX01000030">
    <property type="protein sequence ID" value="EEJ52437.1"/>
    <property type="molecule type" value="Genomic_DNA"/>
</dbReference>
<reference evidence="2 3" key="1">
    <citation type="submission" date="2009-04" db="EMBL/GenBank/DDBJ databases">
        <authorList>
            <person name="Qin X."/>
            <person name="Bachman B."/>
            <person name="Battles P."/>
            <person name="Bell A."/>
            <person name="Bess C."/>
            <person name="Bickham C."/>
            <person name="Chaboub L."/>
            <person name="Chen D."/>
            <person name="Coyle M."/>
            <person name="Deiros D.R."/>
            <person name="Dinh H."/>
            <person name="Forbes L."/>
            <person name="Fowler G."/>
            <person name="Francisco L."/>
            <person name="Fu Q."/>
            <person name="Gubbala S."/>
            <person name="Hale W."/>
            <person name="Han Y."/>
            <person name="Hemphill L."/>
            <person name="Highlander S.K."/>
            <person name="Hirani K."/>
            <person name="Hogues M."/>
            <person name="Jackson L."/>
            <person name="Jakkamsetti A."/>
            <person name="Javaid M."/>
            <person name="Jiang H."/>
            <person name="Korchina V."/>
            <person name="Kovar C."/>
            <person name="Lara F."/>
            <person name="Lee S."/>
            <person name="Mata R."/>
            <person name="Mathew T."/>
            <person name="Moen C."/>
            <person name="Morales K."/>
            <person name="Munidasa M."/>
            <person name="Nazareth L."/>
            <person name="Ngo R."/>
            <person name="Nguyen L."/>
            <person name="Okwuonu G."/>
            <person name="Ongeri F."/>
            <person name="Patil S."/>
            <person name="Petrosino J."/>
            <person name="Pham C."/>
            <person name="Pham P."/>
            <person name="Pu L.-L."/>
            <person name="Puazo M."/>
            <person name="Raj R."/>
            <person name="Reid J."/>
            <person name="Rouhana J."/>
            <person name="Saada N."/>
            <person name="Shang Y."/>
            <person name="Simmons D."/>
            <person name="Thornton R."/>
            <person name="Warren J."/>
            <person name="Weissenberger G."/>
            <person name="Zhang J."/>
            <person name="Zhang L."/>
            <person name="Zhou C."/>
            <person name="Zhu D."/>
            <person name="Muzny D."/>
            <person name="Worley K."/>
            <person name="Gibbs R."/>
        </authorList>
    </citation>
    <scope>NUCLEOTIDE SEQUENCE [LARGE SCALE GENOMIC DNA]</scope>
    <source>
        <strain evidence="2 3">F0268</strain>
    </source>
</reference>
<proteinExistence type="predicted"/>
<name>C2KUX1_9FIRM</name>
<gene>
    <name evidence="2" type="ORF">HMPREF6123_0290</name>
</gene>
<comment type="caution">
    <text evidence="2">The sequence shown here is derived from an EMBL/GenBank/DDBJ whole genome shotgun (WGS) entry which is preliminary data.</text>
</comment>
<feature type="transmembrane region" description="Helical" evidence="1">
    <location>
        <begin position="255"/>
        <end position="276"/>
    </location>
</feature>
<protein>
    <submittedName>
        <fullName evidence="2">Uncharacterized protein</fullName>
    </submittedName>
</protein>